<dbReference type="InterPro" id="IPR007712">
    <property type="entry name" value="RelE/ParE_toxin"/>
</dbReference>
<keyword evidence="1" id="KW-1277">Toxin-antitoxin system</keyword>
<dbReference type="Pfam" id="PF05016">
    <property type="entry name" value="ParE_toxin"/>
    <property type="match status" value="1"/>
</dbReference>
<dbReference type="Proteomes" id="UP000509594">
    <property type="component" value="Chromosome"/>
</dbReference>
<dbReference type="EMBL" id="CP058215">
    <property type="protein sequence ID" value="QLC50838.1"/>
    <property type="molecule type" value="Genomic_DNA"/>
</dbReference>
<accession>A0A7D5E8Z7</accession>
<dbReference type="Gene3D" id="3.30.2310.20">
    <property type="entry name" value="RelE-like"/>
    <property type="match status" value="1"/>
</dbReference>
<dbReference type="GeneID" id="55822340"/>
<dbReference type="OrthoDB" id="97626at2157"/>
<name>A0A7D5E8Z7_9EURY</name>
<dbReference type="KEGG" id="mzi:HWN40_11655"/>
<reference evidence="2 3" key="1">
    <citation type="submission" date="2020-06" db="EMBL/GenBank/DDBJ databases">
        <title>Methanolobus halotolerans sp. nov., isolated from a saline lake Tus in Siberia.</title>
        <authorList>
            <person name="Shen Y."/>
            <person name="Chen S.-C."/>
            <person name="Lai M.-C."/>
            <person name="Huang H.-H."/>
            <person name="Chiu H.-H."/>
            <person name="Tang S.-L."/>
            <person name="Rogozin D.Y."/>
            <person name="Degermendzhy A.G."/>
        </authorList>
    </citation>
    <scope>NUCLEOTIDE SEQUENCE [LARGE SCALE GENOMIC DNA]</scope>
    <source>
        <strain evidence="2 3">DSM 21339</strain>
    </source>
</reference>
<dbReference type="AlphaFoldDB" id="A0A7D5E8Z7"/>
<gene>
    <name evidence="2" type="ORF">HWN40_11655</name>
</gene>
<protein>
    <submittedName>
        <fullName evidence="2">Type II toxin-antitoxin system RelE/ParE family toxin</fullName>
    </submittedName>
</protein>
<keyword evidence="3" id="KW-1185">Reference proteome</keyword>
<proteinExistence type="predicted"/>
<dbReference type="SUPFAM" id="SSF143011">
    <property type="entry name" value="RelE-like"/>
    <property type="match status" value="1"/>
</dbReference>
<evidence type="ECO:0000256" key="1">
    <source>
        <dbReference type="ARBA" id="ARBA00022649"/>
    </source>
</evidence>
<evidence type="ECO:0000313" key="2">
    <source>
        <dbReference type="EMBL" id="QLC50838.1"/>
    </source>
</evidence>
<dbReference type="InterPro" id="IPR035093">
    <property type="entry name" value="RelE/ParE_toxin_dom_sf"/>
</dbReference>
<organism evidence="2 3">
    <name type="scientific">Methanolobus zinderi</name>
    <dbReference type="NCBI Taxonomy" id="536044"/>
    <lineage>
        <taxon>Archaea</taxon>
        <taxon>Methanobacteriati</taxon>
        <taxon>Methanobacteriota</taxon>
        <taxon>Stenosarchaea group</taxon>
        <taxon>Methanomicrobia</taxon>
        <taxon>Methanosarcinales</taxon>
        <taxon>Methanosarcinaceae</taxon>
        <taxon>Methanolobus</taxon>
    </lineage>
</organism>
<dbReference type="PANTHER" id="PTHR35601:SF1">
    <property type="entry name" value="TOXIN RELE"/>
    <property type="match status" value="1"/>
</dbReference>
<dbReference type="RefSeq" id="WP_176965893.1">
    <property type="nucleotide sequence ID" value="NZ_CP058215.1"/>
</dbReference>
<evidence type="ECO:0000313" key="3">
    <source>
        <dbReference type="Proteomes" id="UP000509594"/>
    </source>
</evidence>
<dbReference type="PANTHER" id="PTHR35601">
    <property type="entry name" value="TOXIN RELE"/>
    <property type="match status" value="1"/>
</dbReference>
<sequence length="84" mass="10117">MTYNIIFSENAKKQFQKLEQNVQKRIIASLERIRIRPESYISKLVGDPGYKYRVGDYRIILDLDNENLYILVIKIGHRKKIYKR</sequence>